<dbReference type="RefSeq" id="XP_009043480.1">
    <property type="nucleotide sequence ID" value="XM_009045232.1"/>
</dbReference>
<protein>
    <submittedName>
        <fullName evidence="1">Uncharacterized protein</fullName>
    </submittedName>
</protein>
<evidence type="ECO:0000313" key="2">
    <source>
        <dbReference type="Proteomes" id="UP000002729"/>
    </source>
</evidence>
<feature type="non-terminal residue" evidence="1">
    <location>
        <position position="302"/>
    </location>
</feature>
<keyword evidence="2" id="KW-1185">Reference proteome</keyword>
<dbReference type="KEGG" id="aaf:AURANDRAFT_69462"/>
<evidence type="ECO:0000313" key="1">
    <source>
        <dbReference type="EMBL" id="EGB01821.1"/>
    </source>
</evidence>
<dbReference type="AlphaFoldDB" id="F0YST8"/>
<dbReference type="InterPro" id="IPR028994">
    <property type="entry name" value="Integrin_alpha_N"/>
</dbReference>
<reference evidence="1 2" key="1">
    <citation type="journal article" date="2011" name="Proc. Natl. Acad. Sci. U.S.A.">
        <title>Niche of harmful alga Aureococcus anophagefferens revealed through ecogenomics.</title>
        <authorList>
            <person name="Gobler C.J."/>
            <person name="Berry D.L."/>
            <person name="Dyhrman S.T."/>
            <person name="Wilhelm S.W."/>
            <person name="Salamov A."/>
            <person name="Lobanov A.V."/>
            <person name="Zhang Y."/>
            <person name="Collier J.L."/>
            <person name="Wurch L.L."/>
            <person name="Kustka A.B."/>
            <person name="Dill B.D."/>
            <person name="Shah M."/>
            <person name="VerBerkmoes N.C."/>
            <person name="Kuo A."/>
            <person name="Terry A."/>
            <person name="Pangilinan J."/>
            <person name="Lindquist E.A."/>
            <person name="Lucas S."/>
            <person name="Paulsen I.T."/>
            <person name="Hattenrath-Lehmann T.K."/>
            <person name="Talmage S.C."/>
            <person name="Walker E.A."/>
            <person name="Koch F."/>
            <person name="Burson A.M."/>
            <person name="Marcoval M.A."/>
            <person name="Tang Y.Z."/>
            <person name="Lecleir G.R."/>
            <person name="Coyne K.J."/>
            <person name="Berg G.M."/>
            <person name="Bertrand E.M."/>
            <person name="Saito M.A."/>
            <person name="Gladyshev V.N."/>
            <person name="Grigoriev I.V."/>
        </authorList>
    </citation>
    <scope>NUCLEOTIDE SEQUENCE [LARGE SCALE GENOMIC DNA]</scope>
    <source>
        <strain evidence="2">CCMP 1984</strain>
    </source>
</reference>
<dbReference type="SUPFAM" id="SSF69318">
    <property type="entry name" value="Integrin alpha N-terminal domain"/>
    <property type="match status" value="1"/>
</dbReference>
<organism evidence="2">
    <name type="scientific">Aureococcus anophagefferens</name>
    <name type="common">Harmful bloom alga</name>
    <dbReference type="NCBI Taxonomy" id="44056"/>
    <lineage>
        <taxon>Eukaryota</taxon>
        <taxon>Sar</taxon>
        <taxon>Stramenopiles</taxon>
        <taxon>Ochrophyta</taxon>
        <taxon>Pelagophyceae</taxon>
        <taxon>Pelagomonadales</taxon>
        <taxon>Pelagomonadaceae</taxon>
        <taxon>Aureococcus</taxon>
    </lineage>
</organism>
<dbReference type="InParanoid" id="F0YST8"/>
<dbReference type="GeneID" id="20227528"/>
<proteinExistence type="predicted"/>
<accession>F0YST8</accession>
<dbReference type="EMBL" id="GL834136">
    <property type="protein sequence ID" value="EGB01821.1"/>
    <property type="molecule type" value="Genomic_DNA"/>
</dbReference>
<gene>
    <name evidence="1" type="ORF">AURANDRAFT_69462</name>
</gene>
<dbReference type="Proteomes" id="UP000002729">
    <property type="component" value="Unassembled WGS sequence"/>
</dbReference>
<name>F0YST8_AURAN</name>
<sequence>LDAILEPSLDELREFGAACAHLLPDALAAWVAAPPPAPWLRRADGARLLRRLEAVDAASLELPLKDAPGLEEVWALATLDVADGDVGAVAARILRGEVDAPSADALRTLAGVPGAGEDPRTAGDGSRALEVALARVSDARRFARLFPDRVRVDADTLAALYDAGAACCARALPGELDRALRCDSCGAVRAHVKKRTCRACLKAAADEERRLSAMRRTPSWHSCPIMLSPNSLLFAAFATCTSYEFIASTNSPFDGIDVGAQSAPTLANIDGDGDLDLVVGEYDGALYYYENVGSATSPNYEE</sequence>
<feature type="non-terminal residue" evidence="1">
    <location>
        <position position="1"/>
    </location>
</feature>